<dbReference type="InterPro" id="IPR036821">
    <property type="entry name" value="Peptide_deformylase_sf"/>
</dbReference>
<dbReference type="GO" id="GO:0046872">
    <property type="term" value="F:metal ion binding"/>
    <property type="evidence" value="ECO:0007669"/>
    <property type="project" value="UniProtKB-KW"/>
</dbReference>
<keyword evidence="5 6" id="KW-0408">Iron</keyword>
<dbReference type="InterPro" id="IPR023635">
    <property type="entry name" value="Peptide_deformylase"/>
</dbReference>
<protein>
    <recommendedName>
        <fullName evidence="6">Peptide deformylase</fullName>
        <shortName evidence="6">PDF</shortName>
        <ecNumber evidence="6">3.5.1.88</ecNumber>
    </recommendedName>
    <alternativeName>
        <fullName evidence="6">Polypeptide deformylase</fullName>
    </alternativeName>
</protein>
<evidence type="ECO:0000256" key="4">
    <source>
        <dbReference type="ARBA" id="ARBA00022917"/>
    </source>
</evidence>
<feature type="active site" evidence="6">
    <location>
        <position position="155"/>
    </location>
</feature>
<evidence type="ECO:0000256" key="5">
    <source>
        <dbReference type="ARBA" id="ARBA00023004"/>
    </source>
</evidence>
<dbReference type="EMBL" id="QEIT01000023">
    <property type="protein sequence ID" value="PWZ75744.1"/>
    <property type="molecule type" value="Genomic_DNA"/>
</dbReference>
<dbReference type="EMBL" id="AAXKXX010000029">
    <property type="protein sequence ID" value="EGQ4385897.1"/>
    <property type="molecule type" value="Genomic_DNA"/>
</dbReference>
<comment type="similarity">
    <text evidence="1 6">Belongs to the polypeptide deformylase family.</text>
</comment>
<keyword evidence="4 6" id="KW-0648">Protein biosynthesis</keyword>
<dbReference type="PANTHER" id="PTHR10458">
    <property type="entry name" value="PEPTIDE DEFORMYLASE"/>
    <property type="match status" value="1"/>
</dbReference>
<dbReference type="PRINTS" id="PR01576">
    <property type="entry name" value="PDEFORMYLASE"/>
</dbReference>
<dbReference type="PANTHER" id="PTHR10458:SF8">
    <property type="entry name" value="PEPTIDE DEFORMYLASE 2"/>
    <property type="match status" value="1"/>
</dbReference>
<comment type="catalytic activity">
    <reaction evidence="6">
        <text>N-terminal N-formyl-L-methionyl-[peptide] + H2O = N-terminal L-methionyl-[peptide] + formate</text>
        <dbReference type="Rhea" id="RHEA:24420"/>
        <dbReference type="Rhea" id="RHEA-COMP:10639"/>
        <dbReference type="Rhea" id="RHEA-COMP:10640"/>
        <dbReference type="ChEBI" id="CHEBI:15377"/>
        <dbReference type="ChEBI" id="CHEBI:15740"/>
        <dbReference type="ChEBI" id="CHEBI:49298"/>
        <dbReference type="ChEBI" id="CHEBI:64731"/>
        <dbReference type="EC" id="3.5.1.88"/>
    </reaction>
</comment>
<reference evidence="8 10" key="1">
    <citation type="journal article" date="2018" name="Vet. Microbiol.">
        <title>Clonal diversity and geographic distribution of methicillin-resistant Staphylococcus pseudintermedius from Australian animals: Discovery of novel sequence types.</title>
        <authorList>
            <person name="Worthing K.A."/>
            <person name="Abraham S."/>
            <person name="Coombs G.W."/>
            <person name="Pang S."/>
            <person name="Saputra S."/>
            <person name="Jordan D."/>
            <person name="Trott D.J."/>
            <person name="Norris J.M."/>
        </authorList>
    </citation>
    <scope>NUCLEOTIDE SEQUENCE [LARGE SCALE GENOMIC DNA]</scope>
    <source>
        <strain evidence="8 10">ST525 1</strain>
    </source>
</reference>
<dbReference type="CDD" id="cd00487">
    <property type="entry name" value="Pep_deformylase"/>
    <property type="match status" value="1"/>
</dbReference>
<dbReference type="Proteomes" id="UP000256409">
    <property type="component" value="Unassembled WGS sequence"/>
</dbReference>
<dbReference type="OMA" id="HLYYDHI"/>
<keyword evidence="12" id="KW-1185">Reference proteome</keyword>
<evidence type="ECO:0000256" key="6">
    <source>
        <dbReference type="HAMAP-Rule" id="MF_00163"/>
    </source>
</evidence>
<dbReference type="GeneID" id="93824871"/>
<comment type="cofactor">
    <cofactor evidence="6">
        <name>Fe(2+)</name>
        <dbReference type="ChEBI" id="CHEBI:29033"/>
    </cofactor>
    <text evidence="6">Binds 1 Fe(2+) ion.</text>
</comment>
<comment type="caution">
    <text evidence="9">The sequence shown here is derived from an EMBL/GenBank/DDBJ whole genome shotgun (WGS) entry which is preliminary data.</text>
</comment>
<accession>A0A166NJR1</accession>
<dbReference type="OrthoDB" id="9784988at2"/>
<evidence type="ECO:0000313" key="10">
    <source>
        <dbReference type="Proteomes" id="UP000246800"/>
    </source>
</evidence>
<dbReference type="NCBIfam" id="TIGR00079">
    <property type="entry name" value="pept_deformyl"/>
    <property type="match status" value="1"/>
</dbReference>
<reference evidence="11" key="3">
    <citation type="journal article" date="2018" name="Vet. Microbiol.">
        <title>Molecular epidemiology of methicillin-resistant staphylococci amongst veterinary personnel, personnel-owned pets, patients and the hospital environment of two companion animal veterinary hospitals.</title>
        <authorList>
            <person name="Worthing K.A."/>
            <person name="Brown J."/>
            <person name="Gerber L."/>
            <person name="Abraham S."/>
            <person name="Trott D."/>
            <person name="Norris J.M."/>
        </authorList>
    </citation>
    <scope>NUCLEOTIDE SEQUENCE [LARGE SCALE GENOMIC DNA]</scope>
    <source>
        <strain evidence="11">ST496-2</strain>
    </source>
</reference>
<reference evidence="7 12" key="4">
    <citation type="submission" date="2018-11" db="EMBL/GenBank/DDBJ databases">
        <authorList>
            <consortium name="Veterinary Laboratory Investigation and Response Network"/>
        </authorList>
    </citation>
    <scope>NUCLEOTIDE SEQUENCE [LARGE SCALE GENOMIC DNA]</scope>
    <source>
        <strain evidence="7 12">SPSE-18-VL-LA-PA-Ryan-0021</strain>
    </source>
</reference>
<evidence type="ECO:0000256" key="3">
    <source>
        <dbReference type="ARBA" id="ARBA00022801"/>
    </source>
</evidence>
<feature type="binding site" evidence="6">
    <location>
        <position position="158"/>
    </location>
    <ligand>
        <name>Fe cation</name>
        <dbReference type="ChEBI" id="CHEBI:24875"/>
    </ligand>
</feature>
<dbReference type="Proteomes" id="UP000600220">
    <property type="component" value="Unassembled WGS sequence"/>
</dbReference>
<evidence type="ECO:0000256" key="1">
    <source>
        <dbReference type="ARBA" id="ARBA00010759"/>
    </source>
</evidence>
<evidence type="ECO:0000313" key="12">
    <source>
        <dbReference type="Proteomes" id="UP000600220"/>
    </source>
</evidence>
<feature type="binding site" evidence="6">
    <location>
        <position position="154"/>
    </location>
    <ligand>
        <name>Fe cation</name>
        <dbReference type="ChEBI" id="CHEBI:24875"/>
    </ligand>
</feature>
<keyword evidence="2 6" id="KW-0479">Metal-binding</keyword>
<dbReference type="HAMAP" id="MF_00163">
    <property type="entry name" value="Pep_deformylase"/>
    <property type="match status" value="1"/>
</dbReference>
<dbReference type="GO" id="GO:0042586">
    <property type="term" value="F:peptide deformylase activity"/>
    <property type="evidence" value="ECO:0007669"/>
    <property type="project" value="UniProtKB-UniRule"/>
</dbReference>
<dbReference type="EMBL" id="QQPC01000072">
    <property type="protein sequence ID" value="REA80614.1"/>
    <property type="molecule type" value="Genomic_DNA"/>
</dbReference>
<dbReference type="FunFam" id="3.90.45.10:FF:000002">
    <property type="entry name" value="Peptide deformylase"/>
    <property type="match status" value="1"/>
</dbReference>
<dbReference type="GO" id="GO:0006412">
    <property type="term" value="P:translation"/>
    <property type="evidence" value="ECO:0007669"/>
    <property type="project" value="UniProtKB-UniRule"/>
</dbReference>
<feature type="binding site" evidence="6">
    <location>
        <position position="111"/>
    </location>
    <ligand>
        <name>Fe cation</name>
        <dbReference type="ChEBI" id="CHEBI:24875"/>
    </ligand>
</feature>
<dbReference type="PIRSF" id="PIRSF004749">
    <property type="entry name" value="Pep_def"/>
    <property type="match status" value="1"/>
</dbReference>
<dbReference type="SUPFAM" id="SSF56420">
    <property type="entry name" value="Peptide deformylase"/>
    <property type="match status" value="1"/>
</dbReference>
<dbReference type="RefSeq" id="WP_014614251.1">
    <property type="nucleotide sequence ID" value="NZ_AP019372.1"/>
</dbReference>
<dbReference type="Pfam" id="PF01327">
    <property type="entry name" value="Pep_deformylase"/>
    <property type="match status" value="1"/>
</dbReference>
<sequence length="183" mass="20813">MLTMKDIIRDGHPTLRQRAKEVEFPLTEEERQTLLDMQTFLKNSQDPEIAEKYQLRSGVGLAAPQINVPKRMFAVYLPDDGEGHSYDFAIVNPKIVSHSVQDAYLPTGEGCLSVDEDVPGLVHRHYRIKLKGYDIDGNEINLRLKGYPAIVVQHELDHLNGVLFYDHIDQEHPLQPKNGAMEV</sequence>
<dbReference type="Proteomes" id="UP000246800">
    <property type="component" value="Unassembled WGS sequence"/>
</dbReference>
<reference evidence="9" key="2">
    <citation type="journal article" date="2018" name="Vet. Microbiol.">
        <title>Methicillin-resistant staphylococci amongst veterinary personnel, personnel-owned pets, patients and the hospital environment of two small animal veterinary hospitals.</title>
        <authorList>
            <person name="Worthing K.A."/>
            <person name="Brown J."/>
            <person name="Gerber L."/>
            <person name="Abraham S."/>
            <person name="Trott D."/>
            <person name="Norris J.M."/>
        </authorList>
    </citation>
    <scope>NUCLEOTIDE SEQUENCE</scope>
    <source>
        <strain evidence="9">ST496-2</strain>
    </source>
</reference>
<gene>
    <name evidence="6" type="primary">def</name>
    <name evidence="8" type="ORF">DD902_04850</name>
    <name evidence="9" type="ORF">DV961_10345</name>
    <name evidence="7" type="ORF">EGV54_12630</name>
</gene>
<organism evidence="9 11">
    <name type="scientific">Staphylococcus pseudintermedius</name>
    <dbReference type="NCBI Taxonomy" id="283734"/>
    <lineage>
        <taxon>Bacteria</taxon>
        <taxon>Bacillati</taxon>
        <taxon>Bacillota</taxon>
        <taxon>Bacilli</taxon>
        <taxon>Bacillales</taxon>
        <taxon>Staphylococcaceae</taxon>
        <taxon>Staphylococcus</taxon>
        <taxon>Staphylococcus intermedius group</taxon>
    </lineage>
</organism>
<evidence type="ECO:0000313" key="8">
    <source>
        <dbReference type="EMBL" id="PWZ75744.1"/>
    </source>
</evidence>
<comment type="function">
    <text evidence="6">Removes the formyl group from the N-terminal Met of newly synthesized proteins. Requires at least a dipeptide for an efficient rate of reaction. N-terminal L-methionine is a prerequisite for activity but the enzyme has broad specificity at other positions.</text>
</comment>
<dbReference type="eggNOG" id="COG0242">
    <property type="taxonomic scope" value="Bacteria"/>
</dbReference>
<evidence type="ECO:0000313" key="9">
    <source>
        <dbReference type="EMBL" id="REA80614.1"/>
    </source>
</evidence>
<proteinExistence type="inferred from homology"/>
<evidence type="ECO:0000313" key="7">
    <source>
        <dbReference type="EMBL" id="EGQ4385897.1"/>
    </source>
</evidence>
<evidence type="ECO:0000313" key="11">
    <source>
        <dbReference type="Proteomes" id="UP000256409"/>
    </source>
</evidence>
<dbReference type="Gene3D" id="3.90.45.10">
    <property type="entry name" value="Peptide deformylase"/>
    <property type="match status" value="1"/>
</dbReference>
<evidence type="ECO:0000256" key="2">
    <source>
        <dbReference type="ARBA" id="ARBA00022723"/>
    </source>
</evidence>
<name>A0A166NJR1_STAPS</name>
<dbReference type="AlphaFoldDB" id="A0A166NJR1"/>
<keyword evidence="3 6" id="KW-0378">Hydrolase</keyword>
<dbReference type="EC" id="3.5.1.88" evidence="6"/>